<dbReference type="AlphaFoldDB" id="A0A0B1PA99"/>
<dbReference type="Gene3D" id="3.10.20.90">
    <property type="entry name" value="Phosphatidylinositol 3-kinase Catalytic Subunit, Chain A, domain 1"/>
    <property type="match status" value="1"/>
</dbReference>
<feature type="compositionally biased region" description="Basic and acidic residues" evidence="1">
    <location>
        <begin position="216"/>
        <end position="225"/>
    </location>
</feature>
<dbReference type="EMBL" id="JNVN01001182">
    <property type="protein sequence ID" value="KHJ33861.1"/>
    <property type="molecule type" value="Genomic_DNA"/>
</dbReference>
<organism evidence="3 4">
    <name type="scientific">Uncinula necator</name>
    <name type="common">Grape powdery mildew</name>
    <dbReference type="NCBI Taxonomy" id="52586"/>
    <lineage>
        <taxon>Eukaryota</taxon>
        <taxon>Fungi</taxon>
        <taxon>Dikarya</taxon>
        <taxon>Ascomycota</taxon>
        <taxon>Pezizomycotina</taxon>
        <taxon>Leotiomycetes</taxon>
        <taxon>Erysiphales</taxon>
        <taxon>Erysiphaceae</taxon>
        <taxon>Erysiphe</taxon>
    </lineage>
</organism>
<dbReference type="OMA" id="STIHETW"/>
<dbReference type="Proteomes" id="UP000030854">
    <property type="component" value="Unassembled WGS sequence"/>
</dbReference>
<keyword evidence="4" id="KW-1185">Reference proteome</keyword>
<feature type="compositionally biased region" description="Polar residues" evidence="1">
    <location>
        <begin position="73"/>
        <end position="99"/>
    </location>
</feature>
<feature type="region of interest" description="Disordered" evidence="1">
    <location>
        <begin position="43"/>
        <end position="104"/>
    </location>
</feature>
<evidence type="ECO:0000313" key="4">
    <source>
        <dbReference type="Proteomes" id="UP000030854"/>
    </source>
</evidence>
<reference evidence="3 4" key="1">
    <citation type="journal article" date="2014" name="BMC Genomics">
        <title>Adaptive genomic structural variation in the grape powdery mildew pathogen, Erysiphe necator.</title>
        <authorList>
            <person name="Jones L."/>
            <person name="Riaz S."/>
            <person name="Morales-Cruz A."/>
            <person name="Amrine K.C."/>
            <person name="McGuire B."/>
            <person name="Gubler W.D."/>
            <person name="Walker M.A."/>
            <person name="Cantu D."/>
        </authorList>
    </citation>
    <scope>NUCLEOTIDE SEQUENCE [LARGE SCALE GENOMIC DNA]</scope>
    <source>
        <strain evidence="4">c</strain>
    </source>
</reference>
<proteinExistence type="predicted"/>
<name>A0A0B1PA99_UNCNE</name>
<feature type="region of interest" description="Disordered" evidence="1">
    <location>
        <begin position="213"/>
        <end position="237"/>
    </location>
</feature>
<gene>
    <name evidence="3" type="ORF">EV44_g1275</name>
</gene>
<dbReference type="SUPFAM" id="SSF54236">
    <property type="entry name" value="Ubiquitin-like"/>
    <property type="match status" value="1"/>
</dbReference>
<dbReference type="InterPro" id="IPR022617">
    <property type="entry name" value="Rad60/SUMO-like_dom"/>
</dbReference>
<sequence>MNQIPAKKRSIFSKQAFTKVNVAKDPVDFFSCAKKVYPRLLEEEERKRQDKFKRKERQRSEGYEDSIEKSLDENQTVTNPSDGLVSCTSNESSPQSPFLSSLCKESNRSRSLSNNEDSNSLHSLDLKSSRISSVKKRRLLSLETPSKPIIILESDDEEISQSQLDPFQNDITCPPLRTHLANRQPDKIVEEYPEFIQQAREREKLKAKQRLTAASFHEKTSRPSEENLNDVFDPEPKPALELDPTVELLITSDLEGTRPLRIKRKLSQRLKEARLTWCEKQHIRTDKSGKPLEEVIFFTWRGKRLFDVTTCGSLGLKVRKNGELSPGQDGIGSNGNIHLEAWTEDTLKAKEEKDLENQALVNERDDNERESKSDKENGSTCKLILKAKDMEPCKIVVRPTTTIKKMAEAFRKAMAIPESTKISLHFDGDLLDPNSTIEDTELGDVDNVDTVEVYLKDRI</sequence>
<protein>
    <submittedName>
        <fullName evidence="3">Putative ubiquitin-like protein</fullName>
    </submittedName>
</protein>
<feature type="domain" description="Rad60/SUMO-like" evidence="2">
    <location>
        <begin position="382"/>
        <end position="449"/>
    </location>
</feature>
<feature type="compositionally biased region" description="Basic and acidic residues" evidence="1">
    <location>
        <begin position="353"/>
        <end position="377"/>
    </location>
</feature>
<feature type="compositionally biased region" description="Basic and acidic residues" evidence="1">
    <location>
        <begin position="58"/>
        <end position="72"/>
    </location>
</feature>
<dbReference type="CDD" id="cd17080">
    <property type="entry name" value="Ubl_SLD2_Esc2_like"/>
    <property type="match status" value="1"/>
</dbReference>
<evidence type="ECO:0000313" key="3">
    <source>
        <dbReference type="EMBL" id="KHJ33861.1"/>
    </source>
</evidence>
<comment type="caution">
    <text evidence="3">The sequence shown here is derived from an EMBL/GenBank/DDBJ whole genome shotgun (WGS) entry which is preliminary data.</text>
</comment>
<accession>A0A0B1PA99</accession>
<dbReference type="Pfam" id="PF11976">
    <property type="entry name" value="Rad60-SLD"/>
    <property type="match status" value="1"/>
</dbReference>
<feature type="region of interest" description="Disordered" evidence="1">
    <location>
        <begin position="353"/>
        <end position="378"/>
    </location>
</feature>
<dbReference type="InterPro" id="IPR029071">
    <property type="entry name" value="Ubiquitin-like_domsf"/>
</dbReference>
<evidence type="ECO:0000256" key="1">
    <source>
        <dbReference type="SAM" id="MobiDB-lite"/>
    </source>
</evidence>
<dbReference type="HOGENOM" id="CLU_032739_0_0_1"/>
<evidence type="ECO:0000259" key="2">
    <source>
        <dbReference type="Pfam" id="PF11976"/>
    </source>
</evidence>